<proteinExistence type="inferred from homology"/>
<gene>
    <name evidence="6" type="ORF">HZY91_02425</name>
</gene>
<keyword evidence="4" id="KW-0804">Transcription</keyword>
<evidence type="ECO:0000256" key="3">
    <source>
        <dbReference type="ARBA" id="ARBA00023125"/>
    </source>
</evidence>
<dbReference type="InterPro" id="IPR000847">
    <property type="entry name" value="LysR_HTH_N"/>
</dbReference>
<protein>
    <submittedName>
        <fullName evidence="6">LysR family transcriptional regulator</fullName>
    </submittedName>
</protein>
<keyword evidence="3" id="KW-0238">DNA-binding</keyword>
<dbReference type="PANTHER" id="PTHR30346">
    <property type="entry name" value="TRANSCRIPTIONAL DUAL REGULATOR HCAR-RELATED"/>
    <property type="match status" value="1"/>
</dbReference>
<reference evidence="6 7" key="1">
    <citation type="submission" date="2020-07" db="EMBL/GenBank/DDBJ databases">
        <title>Facklamia lactis sp. nov., isolated from raw milk.</title>
        <authorList>
            <person name="Doll E.V."/>
            <person name="Huptas C."/>
            <person name="Staib L."/>
            <person name="Wenning M."/>
            <person name="Scherer S."/>
        </authorList>
    </citation>
    <scope>NUCLEOTIDE SEQUENCE [LARGE SCALE GENOMIC DNA]</scope>
    <source>
        <strain evidence="6 7">DSM 111018</strain>
    </source>
</reference>
<evidence type="ECO:0000259" key="5">
    <source>
        <dbReference type="PROSITE" id="PS50931"/>
    </source>
</evidence>
<accession>A0ABS0LNK3</accession>
<comment type="caution">
    <text evidence="6">The sequence shown here is derived from an EMBL/GenBank/DDBJ whole genome shotgun (WGS) entry which is preliminary data.</text>
</comment>
<dbReference type="Gene3D" id="1.10.10.10">
    <property type="entry name" value="Winged helix-like DNA-binding domain superfamily/Winged helix DNA-binding domain"/>
    <property type="match status" value="1"/>
</dbReference>
<evidence type="ECO:0000256" key="2">
    <source>
        <dbReference type="ARBA" id="ARBA00023015"/>
    </source>
</evidence>
<name>A0ABS0LNK3_9LACT</name>
<dbReference type="EMBL" id="JACBXQ010000001">
    <property type="protein sequence ID" value="MBG9985745.1"/>
    <property type="molecule type" value="Genomic_DNA"/>
</dbReference>
<keyword evidence="7" id="KW-1185">Reference proteome</keyword>
<dbReference type="SUPFAM" id="SSF53850">
    <property type="entry name" value="Periplasmic binding protein-like II"/>
    <property type="match status" value="1"/>
</dbReference>
<dbReference type="PROSITE" id="PS50931">
    <property type="entry name" value="HTH_LYSR"/>
    <property type="match status" value="1"/>
</dbReference>
<dbReference type="Proteomes" id="UP000721415">
    <property type="component" value="Unassembled WGS sequence"/>
</dbReference>
<dbReference type="InterPro" id="IPR036390">
    <property type="entry name" value="WH_DNA-bd_sf"/>
</dbReference>
<sequence length="302" mass="35308">MNVDNLKRIIEISKTGSISKAAHNLFISQPYLSNVLKETEQEIGFNIFQRTNDGVILTDLGQLFIDQAQQILLKYDEFERMFIGETSKLELLLISARRSSYISIAISSLINHLRAQNIALSVRFSECTNQEVINNIYTANSDIGIIRFDDMYQNHFVNQLTARNIEWYELQRTQRVILISKKNPLAYKKNIFLEDLKGFIEIIHGDFEVNSMDKENHKHKVYVYERGTLLDFVSNIDNSYTWTTATHPQIIEMYDLTERKVVSSQNQVIDYVLYKKENKHHKESRLLLEFIKKAISELTIPY</sequence>
<dbReference type="RefSeq" id="WP_197114322.1">
    <property type="nucleotide sequence ID" value="NZ_JACBXQ010000001.1"/>
</dbReference>
<keyword evidence="2" id="KW-0805">Transcription regulation</keyword>
<dbReference type="InterPro" id="IPR036388">
    <property type="entry name" value="WH-like_DNA-bd_sf"/>
</dbReference>
<evidence type="ECO:0000256" key="4">
    <source>
        <dbReference type="ARBA" id="ARBA00023163"/>
    </source>
</evidence>
<organism evidence="6 7">
    <name type="scientific">Facklamia lactis</name>
    <dbReference type="NCBI Taxonomy" id="2749967"/>
    <lineage>
        <taxon>Bacteria</taxon>
        <taxon>Bacillati</taxon>
        <taxon>Bacillota</taxon>
        <taxon>Bacilli</taxon>
        <taxon>Lactobacillales</taxon>
        <taxon>Aerococcaceae</taxon>
        <taxon>Facklamia</taxon>
    </lineage>
</organism>
<evidence type="ECO:0000256" key="1">
    <source>
        <dbReference type="ARBA" id="ARBA00009437"/>
    </source>
</evidence>
<evidence type="ECO:0000313" key="7">
    <source>
        <dbReference type="Proteomes" id="UP000721415"/>
    </source>
</evidence>
<comment type="similarity">
    <text evidence="1">Belongs to the LysR transcriptional regulatory family.</text>
</comment>
<dbReference type="Pfam" id="PF00126">
    <property type="entry name" value="HTH_1"/>
    <property type="match status" value="1"/>
</dbReference>
<evidence type="ECO:0000313" key="6">
    <source>
        <dbReference type="EMBL" id="MBG9985745.1"/>
    </source>
</evidence>
<feature type="domain" description="HTH lysR-type" evidence="5">
    <location>
        <begin position="1"/>
        <end position="58"/>
    </location>
</feature>
<dbReference type="SUPFAM" id="SSF46785">
    <property type="entry name" value="Winged helix' DNA-binding domain"/>
    <property type="match status" value="1"/>
</dbReference>
<dbReference type="PANTHER" id="PTHR30346:SF0">
    <property type="entry name" value="HCA OPERON TRANSCRIPTIONAL ACTIVATOR HCAR"/>
    <property type="match status" value="1"/>
</dbReference>